<gene>
    <name evidence="6" type="ORF">Golax_003798</name>
</gene>
<protein>
    <recommendedName>
        <fullName evidence="8">JmjC domain-containing protein</fullName>
    </recommendedName>
</protein>
<feature type="domain" description="JmjN" evidence="4">
    <location>
        <begin position="48"/>
        <end position="89"/>
    </location>
</feature>
<evidence type="ECO:0000256" key="1">
    <source>
        <dbReference type="ARBA" id="ARBA00022723"/>
    </source>
</evidence>
<dbReference type="GO" id="GO:0141052">
    <property type="term" value="F:histone H3 demethylase activity"/>
    <property type="evidence" value="ECO:0007669"/>
    <property type="project" value="UniProtKB-ARBA"/>
</dbReference>
<feature type="domain" description="JmjC" evidence="5">
    <location>
        <begin position="132"/>
        <end position="302"/>
    </location>
</feature>
<accession>A0A7J9AGH0</accession>
<evidence type="ECO:0000259" key="5">
    <source>
        <dbReference type="PROSITE" id="PS51184"/>
    </source>
</evidence>
<dbReference type="PROSITE" id="PS51183">
    <property type="entry name" value="JMJN"/>
    <property type="match status" value="1"/>
</dbReference>
<dbReference type="Gene3D" id="2.60.120.650">
    <property type="entry name" value="Cupin"/>
    <property type="match status" value="2"/>
</dbReference>
<dbReference type="GO" id="GO:0005634">
    <property type="term" value="C:nucleus"/>
    <property type="evidence" value="ECO:0007669"/>
    <property type="project" value="TreeGrafter"/>
</dbReference>
<sequence>MQIAAGAHFQQRRKRGKSVETNLSSNHRIIEKYKFSKELLWVDQIPQCPVFRPSIEDFKDPFVFLHTIAPQASKYGMCKIVSTWKASIPASDVLMKEQRGFEFKAYIKNLQLHEWNQYWGEMDRGTATVEYGVNIDGSAFSSHPNDQLGQSNGNLKGITFPILHIGMLFSTFAWHVEDHFLYSINYHYSGAPKTWYGVPGHAASQFDKVARDYVYDPDILSHTGKAGASALIAEKTTMFPPNILLQHNVPVHKAVQMAGEYVITFPRAYHAGFSQGFNCGEAVNFAFGDWFHWGAVGGQVYAHSCRMVILPYEELLCKEAIILSKSSNYGITETASESCVRSSFVTHIESLNIVLWRLHNL</sequence>
<proteinExistence type="predicted"/>
<dbReference type="PANTHER" id="PTHR10694:SF33">
    <property type="entry name" value="LYSINE-SPECIFIC DEMETHYLASE 5"/>
    <property type="match status" value="1"/>
</dbReference>
<dbReference type="SUPFAM" id="SSF51197">
    <property type="entry name" value="Clavaminate synthase-like"/>
    <property type="match status" value="1"/>
</dbReference>
<dbReference type="PROSITE" id="PS51184">
    <property type="entry name" value="JMJC"/>
    <property type="match status" value="1"/>
</dbReference>
<dbReference type="Proteomes" id="UP000593574">
    <property type="component" value="Unassembled WGS sequence"/>
</dbReference>
<feature type="region of interest" description="Disordered" evidence="3">
    <location>
        <begin position="1"/>
        <end position="21"/>
    </location>
</feature>
<dbReference type="InterPro" id="IPR003347">
    <property type="entry name" value="JmjC_dom"/>
</dbReference>
<evidence type="ECO:0000313" key="6">
    <source>
        <dbReference type="EMBL" id="MBA0723191.1"/>
    </source>
</evidence>
<dbReference type="EMBL" id="JABEZV010000010">
    <property type="protein sequence ID" value="MBA0723191.1"/>
    <property type="molecule type" value="Genomic_DNA"/>
</dbReference>
<dbReference type="Pfam" id="PF02375">
    <property type="entry name" value="JmjN"/>
    <property type="match status" value="1"/>
</dbReference>
<dbReference type="SMART" id="SM00545">
    <property type="entry name" value="JmjN"/>
    <property type="match status" value="1"/>
</dbReference>
<evidence type="ECO:0008006" key="8">
    <source>
        <dbReference type="Google" id="ProtNLM"/>
    </source>
</evidence>
<dbReference type="Pfam" id="PF02373">
    <property type="entry name" value="JmjC"/>
    <property type="match status" value="1"/>
</dbReference>
<dbReference type="GO" id="GO:0046872">
    <property type="term" value="F:metal ion binding"/>
    <property type="evidence" value="ECO:0007669"/>
    <property type="project" value="UniProtKB-KW"/>
</dbReference>
<evidence type="ECO:0000313" key="7">
    <source>
        <dbReference type="Proteomes" id="UP000593574"/>
    </source>
</evidence>
<organism evidence="6 7">
    <name type="scientific">Gossypium laxum</name>
    <dbReference type="NCBI Taxonomy" id="34288"/>
    <lineage>
        <taxon>Eukaryota</taxon>
        <taxon>Viridiplantae</taxon>
        <taxon>Streptophyta</taxon>
        <taxon>Embryophyta</taxon>
        <taxon>Tracheophyta</taxon>
        <taxon>Spermatophyta</taxon>
        <taxon>Magnoliopsida</taxon>
        <taxon>eudicotyledons</taxon>
        <taxon>Gunneridae</taxon>
        <taxon>Pentapetalae</taxon>
        <taxon>rosids</taxon>
        <taxon>malvids</taxon>
        <taxon>Malvales</taxon>
        <taxon>Malvaceae</taxon>
        <taxon>Malvoideae</taxon>
        <taxon>Gossypium</taxon>
    </lineage>
</organism>
<evidence type="ECO:0000256" key="2">
    <source>
        <dbReference type="ARBA" id="ARBA00023004"/>
    </source>
</evidence>
<evidence type="ECO:0000259" key="4">
    <source>
        <dbReference type="PROSITE" id="PS51183"/>
    </source>
</evidence>
<keyword evidence="1" id="KW-0479">Metal-binding</keyword>
<dbReference type="AlphaFoldDB" id="A0A7J9AGH0"/>
<dbReference type="GO" id="GO:0006355">
    <property type="term" value="P:regulation of DNA-templated transcription"/>
    <property type="evidence" value="ECO:0007669"/>
    <property type="project" value="UniProtKB-ARBA"/>
</dbReference>
<reference evidence="6 7" key="1">
    <citation type="journal article" date="2019" name="Genome Biol. Evol.">
        <title>Insights into the evolution of the New World diploid cottons (Gossypium, subgenus Houzingenia) based on genome sequencing.</title>
        <authorList>
            <person name="Grover C.E."/>
            <person name="Arick M.A. 2nd"/>
            <person name="Thrash A."/>
            <person name="Conover J.L."/>
            <person name="Sanders W.S."/>
            <person name="Peterson D.G."/>
            <person name="Frelichowski J.E."/>
            <person name="Scheffler J.A."/>
            <person name="Scheffler B.E."/>
            <person name="Wendel J.F."/>
        </authorList>
    </citation>
    <scope>NUCLEOTIDE SEQUENCE [LARGE SCALE GENOMIC DNA]</scope>
    <source>
        <strain evidence="6">4</strain>
        <tissue evidence="6">Leaf</tissue>
    </source>
</reference>
<evidence type="ECO:0000256" key="3">
    <source>
        <dbReference type="SAM" id="MobiDB-lite"/>
    </source>
</evidence>
<dbReference type="SMART" id="SM00558">
    <property type="entry name" value="JmjC"/>
    <property type="match status" value="1"/>
</dbReference>
<keyword evidence="7" id="KW-1185">Reference proteome</keyword>
<keyword evidence="2" id="KW-0408">Iron</keyword>
<dbReference type="GO" id="GO:0000785">
    <property type="term" value="C:chromatin"/>
    <property type="evidence" value="ECO:0007669"/>
    <property type="project" value="TreeGrafter"/>
</dbReference>
<dbReference type="PANTHER" id="PTHR10694">
    <property type="entry name" value="LYSINE-SPECIFIC DEMETHYLASE"/>
    <property type="match status" value="1"/>
</dbReference>
<dbReference type="InterPro" id="IPR003349">
    <property type="entry name" value="JmjN"/>
</dbReference>
<comment type="caution">
    <text evidence="6">The sequence shown here is derived from an EMBL/GenBank/DDBJ whole genome shotgun (WGS) entry which is preliminary data.</text>
</comment>
<name>A0A7J9AGH0_9ROSI</name>